<dbReference type="STRING" id="1798383.A3D78_04355"/>
<dbReference type="Proteomes" id="UP000176253">
    <property type="component" value="Unassembled WGS sequence"/>
</dbReference>
<evidence type="ECO:0000313" key="1">
    <source>
        <dbReference type="EMBL" id="OGG19082.1"/>
    </source>
</evidence>
<gene>
    <name evidence="1" type="ORF">A3D78_04355</name>
</gene>
<comment type="caution">
    <text evidence="1">The sequence shown here is derived from an EMBL/GenBank/DDBJ whole genome shotgun (WGS) entry which is preliminary data.</text>
</comment>
<dbReference type="AlphaFoldDB" id="A0A1F6A3P4"/>
<dbReference type="EMBL" id="MFJM01000006">
    <property type="protein sequence ID" value="OGG19082.1"/>
    <property type="molecule type" value="Genomic_DNA"/>
</dbReference>
<name>A0A1F6A3P4_9BACT</name>
<evidence type="ECO:0000313" key="2">
    <source>
        <dbReference type="Proteomes" id="UP000176253"/>
    </source>
</evidence>
<organism evidence="1 2">
    <name type="scientific">Candidatus Gottesmanbacteria bacterium RIFCSPHIGHO2_02_FULL_39_14</name>
    <dbReference type="NCBI Taxonomy" id="1798383"/>
    <lineage>
        <taxon>Bacteria</taxon>
        <taxon>Candidatus Gottesmaniibacteriota</taxon>
    </lineage>
</organism>
<reference evidence="1 2" key="1">
    <citation type="journal article" date="2016" name="Nat. Commun.">
        <title>Thousands of microbial genomes shed light on interconnected biogeochemical processes in an aquifer system.</title>
        <authorList>
            <person name="Anantharaman K."/>
            <person name="Brown C.T."/>
            <person name="Hug L.A."/>
            <person name="Sharon I."/>
            <person name="Castelle C.J."/>
            <person name="Probst A.J."/>
            <person name="Thomas B.C."/>
            <person name="Singh A."/>
            <person name="Wilkins M.J."/>
            <person name="Karaoz U."/>
            <person name="Brodie E.L."/>
            <person name="Williams K.H."/>
            <person name="Hubbard S.S."/>
            <person name="Banfield J.F."/>
        </authorList>
    </citation>
    <scope>NUCLEOTIDE SEQUENCE [LARGE SCALE GENOMIC DNA]</scope>
</reference>
<accession>A0A1F6A3P4</accession>
<proteinExistence type="predicted"/>
<protein>
    <submittedName>
        <fullName evidence="1">Uncharacterized protein</fullName>
    </submittedName>
</protein>
<sequence>MNKIQLTITPQELEILRLKASSLGYNVTKYIKFLISRETYSFIERVPEYPLPKKVARLAQTALDEHREGKSIELKDVDDLDTL</sequence>